<dbReference type="RefSeq" id="WP_192730944.1">
    <property type="nucleotide sequence ID" value="NZ_BAAAVL010000004.1"/>
</dbReference>
<evidence type="ECO:0000256" key="1">
    <source>
        <dbReference type="SAM" id="SignalP"/>
    </source>
</evidence>
<organism evidence="2 3">
    <name type="scientific">Rhizobium viscosum</name>
    <name type="common">Arthrobacter viscosus</name>
    <dbReference type="NCBI Taxonomy" id="1673"/>
    <lineage>
        <taxon>Bacteria</taxon>
        <taxon>Pseudomonadati</taxon>
        <taxon>Pseudomonadota</taxon>
        <taxon>Alphaproteobacteria</taxon>
        <taxon>Hyphomicrobiales</taxon>
        <taxon>Rhizobiaceae</taxon>
        <taxon>Rhizobium/Agrobacterium group</taxon>
        <taxon>Rhizobium</taxon>
    </lineage>
</organism>
<dbReference type="PANTHER" id="PTHR39327">
    <property type="match status" value="1"/>
</dbReference>
<keyword evidence="1" id="KW-0732">Signal</keyword>
<sequence>MLKHALVAAVTLASLFAVQTAQAAGPGGIARGLKAAPAFSYISEKRRTTAPFAHVMFCAQNPNECVARGGASEVSLSAFASKQLRSVNASVNGSIRPINDRPDQGDVWQVNVKSGDCEDFALTKRDHLIAMGWSPKALRIAVTKTPYGEGHAVLVVKTDQGDLVLDNRSNAIKGWKDTDLRWLMIQSGDNPRVWYEL</sequence>
<feature type="signal peptide" evidence="1">
    <location>
        <begin position="1"/>
        <end position="23"/>
    </location>
</feature>
<dbReference type="Gene3D" id="3.10.620.30">
    <property type="match status" value="1"/>
</dbReference>
<proteinExistence type="predicted"/>
<keyword evidence="3" id="KW-1185">Reference proteome</keyword>
<dbReference type="InterPro" id="IPR010319">
    <property type="entry name" value="Transglutaminase-like_Cys_pept"/>
</dbReference>
<gene>
    <name evidence="2" type="ORF">H4W29_004413</name>
</gene>
<protein>
    <submittedName>
        <fullName evidence="2">Transglutaminase-like cysteine proteinase</fullName>
    </submittedName>
</protein>
<evidence type="ECO:0000313" key="2">
    <source>
        <dbReference type="EMBL" id="MBE1507168.1"/>
    </source>
</evidence>
<accession>A0ABR9IVG4</accession>
<name>A0ABR9IVG4_RHIVS</name>
<dbReference type="Pfam" id="PF06035">
    <property type="entry name" value="Peptidase_C93"/>
    <property type="match status" value="1"/>
</dbReference>
<dbReference type="PANTHER" id="PTHR39327:SF1">
    <property type="entry name" value="BLR5470 PROTEIN"/>
    <property type="match status" value="1"/>
</dbReference>
<reference evidence="2 3" key="1">
    <citation type="submission" date="2020-10" db="EMBL/GenBank/DDBJ databases">
        <title>Sequencing the genomes of 1000 actinobacteria strains.</title>
        <authorList>
            <person name="Klenk H.-P."/>
        </authorList>
    </citation>
    <scope>NUCLEOTIDE SEQUENCE [LARGE SCALE GENOMIC DNA]</scope>
    <source>
        <strain evidence="2 3">DSM 7307</strain>
    </source>
</reference>
<evidence type="ECO:0000313" key="3">
    <source>
        <dbReference type="Proteomes" id="UP000620262"/>
    </source>
</evidence>
<dbReference type="EMBL" id="JADBEC010000002">
    <property type="protein sequence ID" value="MBE1507168.1"/>
    <property type="molecule type" value="Genomic_DNA"/>
</dbReference>
<comment type="caution">
    <text evidence="2">The sequence shown here is derived from an EMBL/GenBank/DDBJ whole genome shotgun (WGS) entry which is preliminary data.</text>
</comment>
<feature type="chain" id="PRO_5046541932" evidence="1">
    <location>
        <begin position="24"/>
        <end position="197"/>
    </location>
</feature>
<dbReference type="Proteomes" id="UP000620262">
    <property type="component" value="Unassembled WGS sequence"/>
</dbReference>